<dbReference type="NCBIfam" id="NF001183">
    <property type="entry name" value="PRK00155.1-3"/>
    <property type="match status" value="1"/>
</dbReference>
<dbReference type="RefSeq" id="WP_063553703.1">
    <property type="nucleotide sequence ID" value="NZ_LITT01000001.1"/>
</dbReference>
<dbReference type="Pfam" id="PF01128">
    <property type="entry name" value="IspD"/>
    <property type="match status" value="1"/>
</dbReference>
<keyword evidence="6 7" id="KW-0414">Isoprene biosynthesis</keyword>
<dbReference type="UniPathway" id="UPA00056">
    <property type="reaction ID" value="UER00093"/>
</dbReference>
<evidence type="ECO:0000256" key="4">
    <source>
        <dbReference type="ARBA" id="ARBA00022679"/>
    </source>
</evidence>
<dbReference type="GO" id="GO:0050518">
    <property type="term" value="F:2-C-methyl-D-erythritol 4-phosphate cytidylyltransferase activity"/>
    <property type="evidence" value="ECO:0007669"/>
    <property type="project" value="UniProtKB-UniRule"/>
</dbReference>
<dbReference type="GO" id="GO:0019288">
    <property type="term" value="P:isopentenyl diphosphate biosynthetic process, methylerythritol 4-phosphate pathway"/>
    <property type="evidence" value="ECO:0007669"/>
    <property type="project" value="UniProtKB-UniRule"/>
</dbReference>
<evidence type="ECO:0000313" key="9">
    <source>
        <dbReference type="Proteomes" id="UP000077407"/>
    </source>
</evidence>
<evidence type="ECO:0000256" key="3">
    <source>
        <dbReference type="ARBA" id="ARBA00009789"/>
    </source>
</evidence>
<dbReference type="PROSITE" id="PS01295">
    <property type="entry name" value="ISPD"/>
    <property type="match status" value="1"/>
</dbReference>
<protein>
    <recommendedName>
        <fullName evidence="7">2-C-methyl-D-erythritol 4-phosphate cytidylyltransferase</fullName>
        <ecNumber evidence="7">2.7.7.60</ecNumber>
    </recommendedName>
    <alternativeName>
        <fullName evidence="7">4-diphosphocytidyl-2C-methyl-D-erythritol synthase</fullName>
    </alternativeName>
    <alternativeName>
        <fullName evidence="7">MEP cytidylyltransferase</fullName>
        <shortName evidence="7">MCT</shortName>
    </alternativeName>
</protein>
<proteinExistence type="inferred from homology"/>
<feature type="site" description="Positions MEP for the nucleophilic attack" evidence="7">
    <location>
        <position position="213"/>
    </location>
</feature>
<sequence length="230" mass="25736">MKGNYAIIVAAGKGKRMGAAINKQFIKIKGKPILYYSIRAFSTNPLIDGIILVCAETEIEYCKTEVVDKYELQKVIKLVAGGKERQDSVFNGLEVLEKENCNVVLIHDGARPFVTSKIIDDGIKYSNRYGACACGVRPKDTLKVRGESGFSSSTLERKSLFAVQTPQCFKYDLIYGCHKKLMNEKLCVTDDTMVVEHYGNKVYLYEGNYENIKVTTPEDLNIAESIVGKY</sequence>
<keyword evidence="4 7" id="KW-0808">Transferase</keyword>
<evidence type="ECO:0000256" key="1">
    <source>
        <dbReference type="ARBA" id="ARBA00001282"/>
    </source>
</evidence>
<comment type="pathway">
    <text evidence="2 7">Isoprenoid biosynthesis; isopentenyl diphosphate biosynthesis via DXP pathway; isopentenyl diphosphate from 1-deoxy-D-xylulose 5-phosphate: step 2/6.</text>
</comment>
<comment type="caution">
    <text evidence="8">The sequence shown here is derived from an EMBL/GenBank/DDBJ whole genome shotgun (WGS) entry which is preliminary data.</text>
</comment>
<dbReference type="OrthoDB" id="9806837at2"/>
<dbReference type="InterPro" id="IPR029044">
    <property type="entry name" value="Nucleotide-diphossugar_trans"/>
</dbReference>
<comment type="catalytic activity">
    <reaction evidence="1 7">
        <text>2-C-methyl-D-erythritol 4-phosphate + CTP + H(+) = 4-CDP-2-C-methyl-D-erythritol + diphosphate</text>
        <dbReference type="Rhea" id="RHEA:13429"/>
        <dbReference type="ChEBI" id="CHEBI:15378"/>
        <dbReference type="ChEBI" id="CHEBI:33019"/>
        <dbReference type="ChEBI" id="CHEBI:37563"/>
        <dbReference type="ChEBI" id="CHEBI:57823"/>
        <dbReference type="ChEBI" id="CHEBI:58262"/>
        <dbReference type="EC" id="2.7.7.60"/>
    </reaction>
</comment>
<evidence type="ECO:0000256" key="2">
    <source>
        <dbReference type="ARBA" id="ARBA00004787"/>
    </source>
</evidence>
<dbReference type="InterPro" id="IPR034683">
    <property type="entry name" value="IspD/TarI"/>
</dbReference>
<dbReference type="EMBL" id="LITT01000001">
    <property type="protein sequence ID" value="OAA92306.1"/>
    <property type="molecule type" value="Genomic_DNA"/>
</dbReference>
<gene>
    <name evidence="7 8" type="primary">ispD</name>
    <name evidence="8" type="ORF">WY13_00013</name>
</gene>
<organism evidence="8 9">
    <name type="scientific">Clostridium ljungdahlii</name>
    <dbReference type="NCBI Taxonomy" id="1538"/>
    <lineage>
        <taxon>Bacteria</taxon>
        <taxon>Bacillati</taxon>
        <taxon>Bacillota</taxon>
        <taxon>Clostridia</taxon>
        <taxon>Eubacteriales</taxon>
        <taxon>Clostridiaceae</taxon>
        <taxon>Clostridium</taxon>
    </lineage>
</organism>
<feature type="site" description="Transition state stabilizer" evidence="7">
    <location>
        <position position="23"/>
    </location>
</feature>
<comment type="similarity">
    <text evidence="3 7">Belongs to the IspD/TarI cytidylyltransferase family. IspD subfamily.</text>
</comment>
<dbReference type="Gene3D" id="3.90.550.10">
    <property type="entry name" value="Spore Coat Polysaccharide Biosynthesis Protein SpsA, Chain A"/>
    <property type="match status" value="1"/>
</dbReference>
<dbReference type="SUPFAM" id="SSF53448">
    <property type="entry name" value="Nucleotide-diphospho-sugar transferases"/>
    <property type="match status" value="1"/>
</dbReference>
<name>A0A162LE15_9CLOT</name>
<dbReference type="NCBIfam" id="TIGR00453">
    <property type="entry name" value="ispD"/>
    <property type="match status" value="1"/>
</dbReference>
<dbReference type="PANTHER" id="PTHR32125:SF4">
    <property type="entry name" value="2-C-METHYL-D-ERYTHRITOL 4-PHOSPHATE CYTIDYLYLTRANSFERASE, CHLOROPLASTIC"/>
    <property type="match status" value="1"/>
</dbReference>
<evidence type="ECO:0000256" key="6">
    <source>
        <dbReference type="ARBA" id="ARBA00023229"/>
    </source>
</evidence>
<comment type="function">
    <text evidence="7">Catalyzes the formation of 4-diphosphocytidyl-2-C-methyl-D-erythritol from CTP and 2-C-methyl-D-erythritol 4-phosphate (MEP).</text>
</comment>
<dbReference type="CDD" id="cd02516">
    <property type="entry name" value="CDP-ME_synthetase"/>
    <property type="match status" value="1"/>
</dbReference>
<keyword evidence="5 7" id="KW-0548">Nucleotidyltransferase</keyword>
<dbReference type="InterPro" id="IPR050088">
    <property type="entry name" value="IspD/TarI_cytidylyltransf_bact"/>
</dbReference>
<evidence type="ECO:0000256" key="5">
    <source>
        <dbReference type="ARBA" id="ARBA00022695"/>
    </source>
</evidence>
<dbReference type="InterPro" id="IPR018294">
    <property type="entry name" value="ISPD_synthase_CS"/>
</dbReference>
<dbReference type="PATRIC" id="fig|1538.10.peg.494"/>
<dbReference type="AlphaFoldDB" id="A0A162LE15"/>
<evidence type="ECO:0000256" key="7">
    <source>
        <dbReference type="HAMAP-Rule" id="MF_00108"/>
    </source>
</evidence>
<feature type="site" description="Positions MEP for the nucleophilic attack" evidence="7">
    <location>
        <position position="157"/>
    </location>
</feature>
<dbReference type="InterPro" id="IPR001228">
    <property type="entry name" value="IspD"/>
</dbReference>
<accession>A0A162LE15</accession>
<dbReference type="Proteomes" id="UP000077407">
    <property type="component" value="Unassembled WGS sequence"/>
</dbReference>
<dbReference type="PANTHER" id="PTHR32125">
    <property type="entry name" value="2-C-METHYL-D-ERYTHRITOL 4-PHOSPHATE CYTIDYLYLTRANSFERASE, CHLOROPLASTIC"/>
    <property type="match status" value="1"/>
</dbReference>
<reference evidence="8 9" key="1">
    <citation type="journal article" date="2015" name="Biotechnol. Bioeng.">
        <title>Genome sequence and phenotypic characterization of Caulobacter segnis.</title>
        <authorList>
            <person name="Patel S."/>
            <person name="Fletcher B."/>
            <person name="Scott D.C."/>
            <person name="Ely B."/>
        </authorList>
    </citation>
    <scope>NUCLEOTIDE SEQUENCE [LARGE SCALE GENOMIC DNA]</scope>
    <source>
        <strain evidence="8 9">ERI-2</strain>
    </source>
</reference>
<evidence type="ECO:0000313" key="8">
    <source>
        <dbReference type="EMBL" id="OAA92306.1"/>
    </source>
</evidence>
<dbReference type="EC" id="2.7.7.60" evidence="7"/>
<dbReference type="FunFam" id="3.90.550.10:FF:000003">
    <property type="entry name" value="2-C-methyl-D-erythritol 4-phosphate cytidylyltransferase"/>
    <property type="match status" value="1"/>
</dbReference>
<dbReference type="HAMAP" id="MF_00108">
    <property type="entry name" value="IspD"/>
    <property type="match status" value="1"/>
</dbReference>
<feature type="site" description="Transition state stabilizer" evidence="7">
    <location>
        <position position="16"/>
    </location>
</feature>